<keyword evidence="8" id="KW-1185">Reference proteome</keyword>
<evidence type="ECO:0000256" key="5">
    <source>
        <dbReference type="RuleBase" id="RU004560"/>
    </source>
</evidence>
<organism evidence="7 8">
    <name type="scientific">Malassezia cuniculi</name>
    <dbReference type="NCBI Taxonomy" id="948313"/>
    <lineage>
        <taxon>Eukaryota</taxon>
        <taxon>Fungi</taxon>
        <taxon>Dikarya</taxon>
        <taxon>Basidiomycota</taxon>
        <taxon>Ustilaginomycotina</taxon>
        <taxon>Malasseziomycetes</taxon>
        <taxon>Malasseziales</taxon>
        <taxon>Malasseziaceae</taxon>
        <taxon>Malassezia</taxon>
    </lineage>
</organism>
<dbReference type="InterPro" id="IPR016491">
    <property type="entry name" value="Septin"/>
</dbReference>
<evidence type="ECO:0000256" key="1">
    <source>
        <dbReference type="ARBA" id="ARBA00022618"/>
    </source>
</evidence>
<accession>A0AAF0J6S1</accession>
<dbReference type="GO" id="GO:0005525">
    <property type="term" value="F:GTP binding"/>
    <property type="evidence" value="ECO:0007669"/>
    <property type="project" value="UniProtKB-KW"/>
</dbReference>
<dbReference type="GO" id="GO:0032161">
    <property type="term" value="C:cleavage apparatus septin structure"/>
    <property type="evidence" value="ECO:0007669"/>
    <property type="project" value="UniProtKB-ARBA"/>
</dbReference>
<dbReference type="SUPFAM" id="SSF52540">
    <property type="entry name" value="P-loop containing nucleoside triphosphate hydrolases"/>
    <property type="match status" value="1"/>
</dbReference>
<gene>
    <name evidence="7" type="primary">CDC10</name>
    <name evidence="7" type="ORF">MCUN1_002209</name>
</gene>
<keyword evidence="3 5" id="KW-0342">GTP-binding</keyword>
<dbReference type="InterPro" id="IPR030379">
    <property type="entry name" value="G_SEPTIN_dom"/>
</dbReference>
<evidence type="ECO:0000256" key="3">
    <source>
        <dbReference type="ARBA" id="ARBA00023134"/>
    </source>
</evidence>
<dbReference type="GO" id="GO:0043934">
    <property type="term" value="P:sporulation"/>
    <property type="evidence" value="ECO:0007669"/>
    <property type="project" value="UniProtKB-ARBA"/>
</dbReference>
<dbReference type="GO" id="GO:0051301">
    <property type="term" value="P:cell division"/>
    <property type="evidence" value="ECO:0007669"/>
    <property type="project" value="UniProtKB-KW"/>
</dbReference>
<evidence type="ECO:0000256" key="2">
    <source>
        <dbReference type="ARBA" id="ARBA00022741"/>
    </source>
</evidence>
<evidence type="ECO:0000256" key="4">
    <source>
        <dbReference type="ARBA" id="ARBA00023306"/>
    </source>
</evidence>
<dbReference type="CDD" id="cd01850">
    <property type="entry name" value="CDC_Septin"/>
    <property type="match status" value="1"/>
</dbReference>
<dbReference type="Gene3D" id="3.40.50.300">
    <property type="entry name" value="P-loop containing nucleotide triphosphate hydrolases"/>
    <property type="match status" value="1"/>
</dbReference>
<comment type="similarity">
    <text evidence="5">Belongs to the TRAFAC class TrmE-Era-EngA-EngB-Septin-like GTPase superfamily. Septin GTPase family.</text>
</comment>
<dbReference type="GO" id="GO:0000921">
    <property type="term" value="P:septin ring assembly"/>
    <property type="evidence" value="ECO:0007669"/>
    <property type="project" value="UniProtKB-ARBA"/>
</dbReference>
<evidence type="ECO:0000313" key="7">
    <source>
        <dbReference type="EMBL" id="WFD35355.1"/>
    </source>
</evidence>
<keyword evidence="4" id="KW-0131">Cell cycle</keyword>
<dbReference type="FunFam" id="3.40.50.300:FF:000260">
    <property type="entry name" value="Cell division control 10"/>
    <property type="match status" value="1"/>
</dbReference>
<dbReference type="Pfam" id="PF00735">
    <property type="entry name" value="Septin"/>
    <property type="match status" value="1"/>
</dbReference>
<name>A0AAF0J6S1_9BASI</name>
<evidence type="ECO:0000313" key="8">
    <source>
        <dbReference type="Proteomes" id="UP001219933"/>
    </source>
</evidence>
<keyword evidence="1 7" id="KW-0132">Cell division</keyword>
<dbReference type="Proteomes" id="UP001219933">
    <property type="component" value="Chromosome 3"/>
</dbReference>
<proteinExistence type="inferred from homology"/>
<protein>
    <submittedName>
        <fullName evidence="7">Cell division control protein</fullName>
    </submittedName>
</protein>
<dbReference type="AlphaFoldDB" id="A0AAF0J6S1"/>
<keyword evidence="2 5" id="KW-0547">Nucleotide-binding</keyword>
<feature type="domain" description="Septin-type G" evidence="6">
    <location>
        <begin position="28"/>
        <end position="300"/>
    </location>
</feature>
<sequence>MEPMPTPINGYVGFDNLTKQLENKMLRRGFQFNVMVVGQSGLGKSTMINTLFAGHLLDSTGRKDPAEELRQTTSVHTVSHVVIENGVKLRLNLIDTPGYGDLVNNDHCWEPVVRYIKDQYSVYLRKELTAVRERHIPDTRVHAVLFFINPSGHSLRPIDIVMMKKLGDICNLIPVIAKADALTLQERAVFKARIRAALQENNIRTYPFDHEDYDDEERSLNSSIQSLMPFAVVGSEKTMLIDGVPVRCRPTRSGVINVEDPEHCEFVYLRDFLLRTHLSDLVDTTTHIYYESFRSKQLLALKESSAKQHAQPAQSQTPGRA</sequence>
<dbReference type="PIRSF" id="PIRSF006698">
    <property type="entry name" value="Septin"/>
    <property type="match status" value="1"/>
</dbReference>
<evidence type="ECO:0000259" key="6">
    <source>
        <dbReference type="PROSITE" id="PS51719"/>
    </source>
</evidence>
<reference evidence="7" key="1">
    <citation type="submission" date="2023-03" db="EMBL/GenBank/DDBJ databases">
        <title>Mating type loci evolution in Malassezia.</title>
        <authorList>
            <person name="Coelho M.A."/>
        </authorList>
    </citation>
    <scope>NUCLEOTIDE SEQUENCE</scope>
    <source>
        <strain evidence="7">CBS 11721</strain>
    </source>
</reference>
<dbReference type="PANTHER" id="PTHR18884">
    <property type="entry name" value="SEPTIN"/>
    <property type="match status" value="1"/>
</dbReference>
<dbReference type="InterPro" id="IPR027417">
    <property type="entry name" value="P-loop_NTPase"/>
</dbReference>
<dbReference type="EMBL" id="CP119879">
    <property type="protein sequence ID" value="WFD35355.1"/>
    <property type="molecule type" value="Genomic_DNA"/>
</dbReference>
<dbReference type="PROSITE" id="PS51719">
    <property type="entry name" value="G_SEPTIN"/>
    <property type="match status" value="1"/>
</dbReference>